<dbReference type="Proteomes" id="UP000030848">
    <property type="component" value="Unassembled WGS sequence"/>
</dbReference>
<gene>
    <name evidence="2" type="ORF">MINT15_05620</name>
</gene>
<feature type="compositionally biased region" description="Basic and acidic residues" evidence="1">
    <location>
        <begin position="44"/>
        <end position="57"/>
    </location>
</feature>
<dbReference type="AlphaFoldDB" id="A0A837DDQ9"/>
<protein>
    <submittedName>
        <fullName evidence="2">Uncharacterized protein</fullName>
    </submittedName>
</protein>
<name>A0A837DDQ9_9PSEU</name>
<evidence type="ECO:0000313" key="2">
    <source>
        <dbReference type="EMBL" id="KHF45345.1"/>
    </source>
</evidence>
<reference evidence="2 3" key="1">
    <citation type="submission" date="2014-10" db="EMBL/GenBank/DDBJ databases">
        <title>Genome sequence of Micropolyspora internatus JCM3315.</title>
        <authorList>
            <person name="Shin S.-K."/>
            <person name="Yi H."/>
        </authorList>
    </citation>
    <scope>NUCLEOTIDE SEQUENCE [LARGE SCALE GENOMIC DNA]</scope>
    <source>
        <strain evidence="2 3">JCM 3315</strain>
    </source>
</reference>
<proteinExistence type="predicted"/>
<evidence type="ECO:0000313" key="3">
    <source>
        <dbReference type="Proteomes" id="UP000030848"/>
    </source>
</evidence>
<feature type="region of interest" description="Disordered" evidence="1">
    <location>
        <begin position="29"/>
        <end position="69"/>
    </location>
</feature>
<evidence type="ECO:0000256" key="1">
    <source>
        <dbReference type="SAM" id="MobiDB-lite"/>
    </source>
</evidence>
<comment type="caution">
    <text evidence="2">The sequence shown here is derived from an EMBL/GenBank/DDBJ whole genome shotgun (WGS) entry which is preliminary data.</text>
</comment>
<accession>A0A837DDQ9</accession>
<dbReference type="EMBL" id="JRZE01000002">
    <property type="protein sequence ID" value="KHF45345.1"/>
    <property type="molecule type" value="Genomic_DNA"/>
</dbReference>
<organism evidence="2 3">
    <name type="scientific">Saccharomonospora viridis</name>
    <dbReference type="NCBI Taxonomy" id="1852"/>
    <lineage>
        <taxon>Bacteria</taxon>
        <taxon>Bacillati</taxon>
        <taxon>Actinomycetota</taxon>
        <taxon>Actinomycetes</taxon>
        <taxon>Pseudonocardiales</taxon>
        <taxon>Pseudonocardiaceae</taxon>
        <taxon>Saccharomonospora</taxon>
    </lineage>
</organism>
<sequence length="69" mass="7677">MVELRHGDVLRTGCRLSWGDALSGVPLRRCRTPRPDDPSVMDPDEVRARTSRAEKLGHAPFVHTRPSGT</sequence>